<evidence type="ECO:0000256" key="1">
    <source>
        <dbReference type="SAM" id="MobiDB-lite"/>
    </source>
</evidence>
<feature type="region of interest" description="Disordered" evidence="1">
    <location>
        <begin position="24"/>
        <end position="60"/>
    </location>
</feature>
<evidence type="ECO:0000313" key="3">
    <source>
        <dbReference type="Proteomes" id="UP001595697"/>
    </source>
</evidence>
<dbReference type="RefSeq" id="WP_247262926.1">
    <property type="nucleotide sequence ID" value="NZ_JALJQZ010000099.1"/>
</dbReference>
<sequence length="60" mass="7754">MNGYDEQARRDYERNNNARLREAHEFQNYHQQQAYNDRILRERQRDEEKRREEERRRSGW</sequence>
<dbReference type="Proteomes" id="UP001595697">
    <property type="component" value="Unassembled WGS sequence"/>
</dbReference>
<keyword evidence="3" id="KW-1185">Reference proteome</keyword>
<comment type="caution">
    <text evidence="2">The sequence shown here is derived from an EMBL/GenBank/DDBJ whole genome shotgun (WGS) entry which is preliminary data.</text>
</comment>
<proteinExistence type="predicted"/>
<name>A0ABV8EE04_9HYPH</name>
<feature type="compositionally biased region" description="Basic and acidic residues" evidence="1">
    <location>
        <begin position="38"/>
        <end position="60"/>
    </location>
</feature>
<organism evidence="2 3">
    <name type="scientific">Rhizobium lemnae</name>
    <dbReference type="NCBI Taxonomy" id="1214924"/>
    <lineage>
        <taxon>Bacteria</taxon>
        <taxon>Pseudomonadati</taxon>
        <taxon>Pseudomonadota</taxon>
        <taxon>Alphaproteobacteria</taxon>
        <taxon>Hyphomicrobiales</taxon>
        <taxon>Rhizobiaceae</taxon>
        <taxon>Rhizobium/Agrobacterium group</taxon>
        <taxon>Rhizobium</taxon>
    </lineage>
</organism>
<accession>A0ABV8EE04</accession>
<protein>
    <submittedName>
        <fullName evidence="2">Uncharacterized protein</fullName>
    </submittedName>
</protein>
<gene>
    <name evidence="2" type="ORF">ACFOVS_18815</name>
</gene>
<reference evidence="3" key="1">
    <citation type="journal article" date="2019" name="Int. J. Syst. Evol. Microbiol.">
        <title>The Global Catalogue of Microorganisms (GCM) 10K type strain sequencing project: providing services to taxonomists for standard genome sequencing and annotation.</title>
        <authorList>
            <consortium name="The Broad Institute Genomics Platform"/>
            <consortium name="The Broad Institute Genome Sequencing Center for Infectious Disease"/>
            <person name="Wu L."/>
            <person name="Ma J."/>
        </authorList>
    </citation>
    <scope>NUCLEOTIDE SEQUENCE [LARGE SCALE GENOMIC DNA]</scope>
    <source>
        <strain evidence="3">TBRC 5781</strain>
    </source>
</reference>
<dbReference type="EMBL" id="JBHSBD010000096">
    <property type="protein sequence ID" value="MFC3970143.1"/>
    <property type="molecule type" value="Genomic_DNA"/>
</dbReference>
<evidence type="ECO:0000313" key="2">
    <source>
        <dbReference type="EMBL" id="MFC3970143.1"/>
    </source>
</evidence>